<organism evidence="2 3">
    <name type="scientific">Desulfobotulus pelophilus</name>
    <dbReference type="NCBI Taxonomy" id="2823377"/>
    <lineage>
        <taxon>Bacteria</taxon>
        <taxon>Pseudomonadati</taxon>
        <taxon>Thermodesulfobacteriota</taxon>
        <taxon>Desulfobacteria</taxon>
        <taxon>Desulfobacterales</taxon>
        <taxon>Desulfobacteraceae</taxon>
        <taxon>Desulfobotulus</taxon>
    </lineage>
</organism>
<dbReference type="PANTHER" id="PTHR33505">
    <property type="entry name" value="ZGC:162634"/>
    <property type="match status" value="1"/>
</dbReference>
<dbReference type="RefSeq" id="WP_265425100.1">
    <property type="nucleotide sequence ID" value="NZ_JAPFPW010000009.1"/>
</dbReference>
<dbReference type="Gene3D" id="2.20.25.10">
    <property type="match status" value="1"/>
</dbReference>
<dbReference type="SUPFAM" id="SSF158997">
    <property type="entry name" value="Trm112p-like"/>
    <property type="match status" value="1"/>
</dbReference>
<dbReference type="PANTHER" id="PTHR33505:SF4">
    <property type="entry name" value="PROTEIN PREY, MITOCHONDRIAL"/>
    <property type="match status" value="1"/>
</dbReference>
<evidence type="ECO:0000256" key="1">
    <source>
        <dbReference type="HAMAP-Rule" id="MF_01187"/>
    </source>
</evidence>
<protein>
    <recommendedName>
        <fullName evidence="1">UPF0434 protein OOT00_09285</fullName>
    </recommendedName>
</protein>
<comment type="similarity">
    <text evidence="1">Belongs to the UPF0434 family.</text>
</comment>
<dbReference type="Pfam" id="PF03966">
    <property type="entry name" value="Trm112p"/>
    <property type="match status" value="1"/>
</dbReference>
<dbReference type="EMBL" id="JAPFPW010000009">
    <property type="protein sequence ID" value="MCW7754181.1"/>
    <property type="molecule type" value="Genomic_DNA"/>
</dbReference>
<comment type="caution">
    <text evidence="2">The sequence shown here is derived from an EMBL/GenBank/DDBJ whole genome shotgun (WGS) entry which is preliminary data.</text>
</comment>
<dbReference type="InterPro" id="IPR005651">
    <property type="entry name" value="Trm112-like"/>
</dbReference>
<keyword evidence="3" id="KW-1185">Reference proteome</keyword>
<gene>
    <name evidence="2" type="ORF">OOT00_09285</name>
</gene>
<evidence type="ECO:0000313" key="3">
    <source>
        <dbReference type="Proteomes" id="UP001209681"/>
    </source>
</evidence>
<accession>A0ABT3N9P3</accession>
<name>A0ABT3N9P3_9BACT</name>
<proteinExistence type="inferred from homology"/>
<dbReference type="Proteomes" id="UP001209681">
    <property type="component" value="Unassembled WGS sequence"/>
</dbReference>
<dbReference type="HAMAP" id="MF_01187">
    <property type="entry name" value="UPF0434"/>
    <property type="match status" value="1"/>
</dbReference>
<sequence length="61" mass="6611">MGLNPELLEVLACPRCRGKVLENEQAQELVCEPCAVAYEIRDGIPVMLPEAARTLGSERGA</sequence>
<evidence type="ECO:0000313" key="2">
    <source>
        <dbReference type="EMBL" id="MCW7754181.1"/>
    </source>
</evidence>
<reference evidence="2 3" key="1">
    <citation type="submission" date="2022-11" db="EMBL/GenBank/DDBJ databases">
        <title>Desulfobotulus tamanensis H1 sp. nov. - anaerobic, alkaliphilic, sulphate reducing bacterium isolated from terrestrial mud volcano.</title>
        <authorList>
            <person name="Frolova A."/>
            <person name="Merkel A.Y."/>
            <person name="Slobodkin A.I."/>
        </authorList>
    </citation>
    <scope>NUCLEOTIDE SEQUENCE [LARGE SCALE GENOMIC DNA]</scope>
    <source>
        <strain evidence="2 3">H1</strain>
    </source>
</reference>